<gene>
    <name evidence="1" type="ORF">CAP_5803</name>
</gene>
<keyword evidence="2" id="KW-1185">Reference proteome</keyword>
<dbReference type="RefSeq" id="WP_044235920.1">
    <property type="nucleotide sequence ID" value="NZ_ASRX01000005.1"/>
</dbReference>
<evidence type="ECO:0000313" key="2">
    <source>
        <dbReference type="Proteomes" id="UP000019678"/>
    </source>
</evidence>
<dbReference type="EMBL" id="ASRX01000005">
    <property type="protein sequence ID" value="EYF08043.1"/>
    <property type="molecule type" value="Genomic_DNA"/>
</dbReference>
<proteinExistence type="predicted"/>
<protein>
    <submittedName>
        <fullName evidence="1">Uncharacterized protein</fullName>
    </submittedName>
</protein>
<dbReference type="AlphaFoldDB" id="A0A017TFK7"/>
<name>A0A017TFK7_9BACT</name>
<sequence length="115" mass="12276">MSERHIADAEAAFRVVNINPDFCKVNGVVVPFDIYQVLPPEKADYAQKVNARREKVLHVDSIVRGVIGNAGQGVASGVSLGSGDSIIVEGSKTVRVEGKLCARHLDLCQMNVSSG</sequence>
<dbReference type="OrthoDB" id="8852350at2"/>
<dbReference type="Pfam" id="PF13665">
    <property type="entry name" value="Tox-PAAR-like"/>
    <property type="match status" value="1"/>
</dbReference>
<dbReference type="Proteomes" id="UP000019678">
    <property type="component" value="Unassembled WGS sequence"/>
</dbReference>
<reference evidence="1 2" key="1">
    <citation type="submission" date="2013-05" db="EMBL/GenBank/DDBJ databases">
        <title>Genome assembly of Chondromyces apiculatus DSM 436.</title>
        <authorList>
            <person name="Sharma G."/>
            <person name="Khatri I."/>
            <person name="Kaur C."/>
            <person name="Mayilraj S."/>
            <person name="Subramanian S."/>
        </authorList>
    </citation>
    <scope>NUCLEOTIDE SEQUENCE [LARGE SCALE GENOMIC DNA]</scope>
    <source>
        <strain evidence="1 2">DSM 436</strain>
    </source>
</reference>
<dbReference type="STRING" id="1192034.CAP_5803"/>
<accession>A0A017TFK7</accession>
<dbReference type="eggNOG" id="COG4104">
    <property type="taxonomic scope" value="Bacteria"/>
</dbReference>
<comment type="caution">
    <text evidence="1">The sequence shown here is derived from an EMBL/GenBank/DDBJ whole genome shotgun (WGS) entry which is preliminary data.</text>
</comment>
<organism evidence="1 2">
    <name type="scientific">Chondromyces apiculatus DSM 436</name>
    <dbReference type="NCBI Taxonomy" id="1192034"/>
    <lineage>
        <taxon>Bacteria</taxon>
        <taxon>Pseudomonadati</taxon>
        <taxon>Myxococcota</taxon>
        <taxon>Polyangia</taxon>
        <taxon>Polyangiales</taxon>
        <taxon>Polyangiaceae</taxon>
        <taxon>Chondromyces</taxon>
    </lineage>
</organism>
<evidence type="ECO:0000313" key="1">
    <source>
        <dbReference type="EMBL" id="EYF08043.1"/>
    </source>
</evidence>